<feature type="compositionally biased region" description="Basic and acidic residues" evidence="7">
    <location>
        <begin position="638"/>
        <end position="650"/>
    </location>
</feature>
<feature type="compositionally biased region" description="Low complexity" evidence="7">
    <location>
        <begin position="457"/>
        <end position="467"/>
    </location>
</feature>
<keyword evidence="10" id="KW-1185">Reference proteome</keyword>
<dbReference type="InterPro" id="IPR050494">
    <property type="entry name" value="Ser_Thr_dual-spec_kinase"/>
</dbReference>
<gene>
    <name evidence="9" type="ORF">CVIRNUC_002375</name>
</gene>
<dbReference type="GO" id="GO:0004674">
    <property type="term" value="F:protein serine/threonine kinase activity"/>
    <property type="evidence" value="ECO:0007669"/>
    <property type="project" value="UniProtKB-KW"/>
</dbReference>
<evidence type="ECO:0000313" key="9">
    <source>
        <dbReference type="EMBL" id="CAK0755444.1"/>
    </source>
</evidence>
<feature type="compositionally biased region" description="Polar residues" evidence="7">
    <location>
        <begin position="531"/>
        <end position="551"/>
    </location>
</feature>
<feature type="compositionally biased region" description="Polar residues" evidence="7">
    <location>
        <begin position="102"/>
        <end position="112"/>
    </location>
</feature>
<feature type="compositionally biased region" description="Low complexity" evidence="7">
    <location>
        <begin position="388"/>
        <end position="402"/>
    </location>
</feature>
<feature type="compositionally biased region" description="Basic and acidic residues" evidence="7">
    <location>
        <begin position="82"/>
        <end position="101"/>
    </location>
</feature>
<feature type="compositionally biased region" description="Polar residues" evidence="7">
    <location>
        <begin position="747"/>
        <end position="757"/>
    </location>
</feature>
<evidence type="ECO:0000313" key="10">
    <source>
        <dbReference type="Proteomes" id="UP001314263"/>
    </source>
</evidence>
<dbReference type="PANTHER" id="PTHR24058:SF124">
    <property type="entry name" value="PROTEIN KINASE SUPERFAMILY PROTEIN"/>
    <property type="match status" value="1"/>
</dbReference>
<protein>
    <recommendedName>
        <fullName evidence="8">Protein kinase domain-containing protein</fullName>
    </recommendedName>
</protein>
<feature type="compositionally biased region" description="Basic and acidic residues" evidence="7">
    <location>
        <begin position="367"/>
        <end position="380"/>
    </location>
</feature>
<dbReference type="SMART" id="SM00220">
    <property type="entry name" value="S_TKc"/>
    <property type="match status" value="1"/>
</dbReference>
<dbReference type="FunFam" id="1.10.510.10:FF:000380">
    <property type="entry name" value="Serine/threonine-protein kinase ppk15"/>
    <property type="match status" value="1"/>
</dbReference>
<keyword evidence="2" id="KW-0597">Phosphoprotein</keyword>
<keyword evidence="3" id="KW-0808">Transferase</keyword>
<feature type="region of interest" description="Disordered" evidence="7">
    <location>
        <begin position="680"/>
        <end position="791"/>
    </location>
</feature>
<feature type="region of interest" description="Disordered" evidence="7">
    <location>
        <begin position="325"/>
        <end position="351"/>
    </location>
</feature>
<feature type="compositionally biased region" description="Basic and acidic residues" evidence="7">
    <location>
        <begin position="144"/>
        <end position="174"/>
    </location>
</feature>
<dbReference type="GO" id="GO:0005524">
    <property type="term" value="F:ATP binding"/>
    <property type="evidence" value="ECO:0007669"/>
    <property type="project" value="UniProtKB-KW"/>
</dbReference>
<keyword evidence="5" id="KW-0418">Kinase</keyword>
<feature type="region of interest" description="Disordered" evidence="7">
    <location>
        <begin position="367"/>
        <end position="661"/>
    </location>
</feature>
<feature type="compositionally biased region" description="Polar residues" evidence="7">
    <location>
        <begin position="817"/>
        <end position="828"/>
    </location>
</feature>
<evidence type="ECO:0000256" key="2">
    <source>
        <dbReference type="ARBA" id="ARBA00022553"/>
    </source>
</evidence>
<comment type="caution">
    <text evidence="9">The sequence shown here is derived from an EMBL/GenBank/DDBJ whole genome shotgun (WGS) entry which is preliminary data.</text>
</comment>
<name>A0AAV1I031_9CHLO</name>
<organism evidence="9 10">
    <name type="scientific">Coccomyxa viridis</name>
    <dbReference type="NCBI Taxonomy" id="1274662"/>
    <lineage>
        <taxon>Eukaryota</taxon>
        <taxon>Viridiplantae</taxon>
        <taxon>Chlorophyta</taxon>
        <taxon>core chlorophytes</taxon>
        <taxon>Trebouxiophyceae</taxon>
        <taxon>Trebouxiophyceae incertae sedis</taxon>
        <taxon>Coccomyxaceae</taxon>
        <taxon>Coccomyxa</taxon>
    </lineage>
</organism>
<feature type="region of interest" description="Disordered" evidence="7">
    <location>
        <begin position="811"/>
        <end position="905"/>
    </location>
</feature>
<keyword evidence="1" id="KW-0723">Serine/threonine-protein kinase</keyword>
<feature type="region of interest" description="Disordered" evidence="7">
    <location>
        <begin position="936"/>
        <end position="958"/>
    </location>
</feature>
<evidence type="ECO:0000256" key="5">
    <source>
        <dbReference type="ARBA" id="ARBA00022777"/>
    </source>
</evidence>
<dbReference type="InterPro" id="IPR008271">
    <property type="entry name" value="Ser/Thr_kinase_AS"/>
</dbReference>
<dbReference type="CDD" id="cd14133">
    <property type="entry name" value="PKc_DYRK_like"/>
    <property type="match status" value="1"/>
</dbReference>
<evidence type="ECO:0000256" key="3">
    <source>
        <dbReference type="ARBA" id="ARBA00022679"/>
    </source>
</evidence>
<feature type="compositionally biased region" description="Polar residues" evidence="7">
    <location>
        <begin position="690"/>
        <end position="710"/>
    </location>
</feature>
<feature type="region of interest" description="Disordered" evidence="7">
    <location>
        <begin position="70"/>
        <end position="245"/>
    </location>
</feature>
<evidence type="ECO:0000256" key="6">
    <source>
        <dbReference type="ARBA" id="ARBA00022840"/>
    </source>
</evidence>
<proteinExistence type="predicted"/>
<evidence type="ECO:0000259" key="8">
    <source>
        <dbReference type="PROSITE" id="PS50011"/>
    </source>
</evidence>
<dbReference type="Gene3D" id="3.30.200.20">
    <property type="entry name" value="Phosphorylase Kinase, domain 1"/>
    <property type="match status" value="1"/>
</dbReference>
<dbReference type="Pfam" id="PF00069">
    <property type="entry name" value="Pkinase"/>
    <property type="match status" value="1"/>
</dbReference>
<keyword evidence="4" id="KW-0547">Nucleotide-binding</keyword>
<feature type="region of interest" description="Disordered" evidence="7">
    <location>
        <begin position="252"/>
        <end position="271"/>
    </location>
</feature>
<reference evidence="9 10" key="1">
    <citation type="submission" date="2023-10" db="EMBL/GenBank/DDBJ databases">
        <authorList>
            <person name="Maclean D."/>
            <person name="Macfadyen A."/>
        </authorList>
    </citation>
    <scope>NUCLEOTIDE SEQUENCE [LARGE SCALE GENOMIC DNA]</scope>
</reference>
<dbReference type="EMBL" id="CAUYUE010000003">
    <property type="protein sequence ID" value="CAK0755444.1"/>
    <property type="molecule type" value="Genomic_DNA"/>
</dbReference>
<feature type="compositionally biased region" description="Low complexity" evidence="7">
    <location>
        <begin position="595"/>
        <end position="606"/>
    </location>
</feature>
<accession>A0AAV1I031</accession>
<evidence type="ECO:0000256" key="4">
    <source>
        <dbReference type="ARBA" id="ARBA00022741"/>
    </source>
</evidence>
<dbReference type="Gene3D" id="1.10.510.10">
    <property type="entry name" value="Transferase(Phosphotransferase) domain 1"/>
    <property type="match status" value="1"/>
</dbReference>
<evidence type="ECO:0000256" key="7">
    <source>
        <dbReference type="SAM" id="MobiDB-lite"/>
    </source>
</evidence>
<feature type="compositionally biased region" description="Basic and acidic residues" evidence="7">
    <location>
        <begin position="418"/>
        <end position="427"/>
    </location>
</feature>
<sequence>MDSPSQHTDTLNYIVQFLHTNGLYAAEDALVRELENRYPELEASSPTDLAPVQPFQPNVDATTHLLGAADASAEPDQDDDGFQEHPSRQAVQDRQREHQESHTSQPCSSTSFPHGEAAGSPLTGDRRRVTAGDWDDYDDEDDPGYVREDIRGQDAFAARELDVSDADGSRRAMDLYHQAMDPSAQEEWVQGEDEERSSSDGRGSSYFSGERLDQIHSSSASPMRSQQSLTGGIDRSSLPQRTVVLAEPVYPADSPARSHHSMSRAGSTSGDLGVQGAAISMATSSTATTAGAQHGLQAGDTRFSDPATRQAAAIAVAASSGAGLARTASTGSHGQPGPGMSSSAPEPASRSFLDPLGIVEKVSDVFSRRVQPRSDSETSKHSTTKVEAAASKALQQAASDADGPPFKPETGSLAAAEQHAESRKEQQNTKGAPGAVDGFKLRVKAPEPSSARPIRTASGASGKASGSLDPASPSGASEEDENFSFPLTPPSEPAAPAAVFSSWHSFRKRSSKGYDTDDDISMGRVSDFSVEPSQESNPGLSHSGTETQHTLQKAAGELDRANTADLSMEGPKSSLEMQPCAADAHPLAIPDFAVEPQEQPQQPQQPMLQSEASLARQITLGKTNAPQDGPVCPQDHISASREPHEAKEEPSPSAGKTEPRGVALECRRCSDLGAAVCSSPPREAWPSILLQPQDQSLPAQPCQASMQLPGSSEPAPEDPRFHPPHPPICGAADEVGPPLLPEPFGSTVLQRGSQEHQQAAGALHQGSASAAAEQDALQQSSGARAPATDMLVTPSRLSRASPAMIAQEAGQAMPATPLSTAAECSSPPSMAAFAYEQEDGRPSGMRGIASSSMTSLDGSAAASVREREAAAKARASLDFSSLAERASEGGRPSAHQRARSAEVAAQAQQQQQMLAAVRPLDISLSLSQHELLNLQKGNLQRRKPPPLPPPADGSPAHDAAAAQLIHQRSPGPSHPLAGGSPAASAVAATAGTSAAASEGAADSGLAYEYDPDYIERKYEILELKVIHRRRRTGFEETKDFPIRVDDLIAGRYQVMDFLGSAAFSRAVQALDVKTRRLVCLKIIKNNKDYFDQSLDEIKLLSHINTADPLDEHGLLRLYDFFYYKEHLFLVCELLRANLYEFQKYNRDSGNPPYFILQRVQSIARQVLTSLAFLHSLGLIHSDLKPENILIKSYSRCEVKVIDFGSSCFTTDQLSSYVQSRSYRAPEVILGLSYGQKVDVWSLGCILAELLSGYVLFQNDSLATLLARLEGILGPVPDRMLSQGRYTHRYYTRSGALFERNPRTHRYEYLHPKQTNIGKRVPEADEACTDFLQHLLTIDPEKRPTAETALQHPWLQHQYPAPPAQ</sequence>
<dbReference type="PROSITE" id="PS00108">
    <property type="entry name" value="PROTEIN_KINASE_ST"/>
    <property type="match status" value="1"/>
</dbReference>
<feature type="compositionally biased region" description="Acidic residues" evidence="7">
    <location>
        <begin position="133"/>
        <end position="143"/>
    </location>
</feature>
<feature type="compositionally biased region" description="Low complexity" evidence="7">
    <location>
        <begin position="217"/>
        <end position="228"/>
    </location>
</feature>
<dbReference type="Proteomes" id="UP001314263">
    <property type="component" value="Unassembled WGS sequence"/>
</dbReference>
<evidence type="ECO:0000256" key="1">
    <source>
        <dbReference type="ARBA" id="ARBA00022527"/>
    </source>
</evidence>
<dbReference type="InterPro" id="IPR011009">
    <property type="entry name" value="Kinase-like_dom_sf"/>
</dbReference>
<dbReference type="InterPro" id="IPR000719">
    <property type="entry name" value="Prot_kinase_dom"/>
</dbReference>
<dbReference type="PANTHER" id="PTHR24058">
    <property type="entry name" value="DUAL SPECIFICITY PROTEIN KINASE"/>
    <property type="match status" value="1"/>
</dbReference>
<dbReference type="SUPFAM" id="SSF56112">
    <property type="entry name" value="Protein kinase-like (PK-like)"/>
    <property type="match status" value="1"/>
</dbReference>
<keyword evidence="6" id="KW-0067">ATP-binding</keyword>
<feature type="domain" description="Protein kinase" evidence="8">
    <location>
        <begin position="1052"/>
        <end position="1354"/>
    </location>
</feature>
<dbReference type="PROSITE" id="PS50011">
    <property type="entry name" value="PROTEIN_KINASE_DOM"/>
    <property type="match status" value="1"/>
</dbReference>